<accession>A0A225WPU1</accession>
<comment type="caution">
    <text evidence="1">The sequence shown here is derived from an EMBL/GenBank/DDBJ whole genome shotgun (WGS) entry which is preliminary data.</text>
</comment>
<dbReference type="Proteomes" id="UP000198211">
    <property type="component" value="Unassembled WGS sequence"/>
</dbReference>
<sequence>MCVLIKSGTDAKLIGPMLIFKNTKFNYPVQSLLDSVKYVCYRAFTKVRNLWLDNVIGHSGEEAMKSGRERPLFPSYFD</sequence>
<gene>
    <name evidence="1" type="ORF">PHMEG_0006062</name>
</gene>
<organism evidence="1 2">
    <name type="scientific">Phytophthora megakarya</name>
    <dbReference type="NCBI Taxonomy" id="4795"/>
    <lineage>
        <taxon>Eukaryota</taxon>
        <taxon>Sar</taxon>
        <taxon>Stramenopiles</taxon>
        <taxon>Oomycota</taxon>
        <taxon>Peronosporomycetes</taxon>
        <taxon>Peronosporales</taxon>
        <taxon>Peronosporaceae</taxon>
        <taxon>Phytophthora</taxon>
    </lineage>
</organism>
<protein>
    <submittedName>
        <fullName evidence="1">Uncharacterized protein</fullName>
    </submittedName>
</protein>
<proteinExistence type="predicted"/>
<dbReference type="EMBL" id="NBNE01000417">
    <property type="protein sequence ID" value="OWZ19656.1"/>
    <property type="molecule type" value="Genomic_DNA"/>
</dbReference>
<evidence type="ECO:0000313" key="2">
    <source>
        <dbReference type="Proteomes" id="UP000198211"/>
    </source>
</evidence>
<name>A0A225WPU1_9STRA</name>
<evidence type="ECO:0000313" key="1">
    <source>
        <dbReference type="EMBL" id="OWZ19656.1"/>
    </source>
</evidence>
<dbReference type="AlphaFoldDB" id="A0A225WPU1"/>
<keyword evidence="2" id="KW-1185">Reference proteome</keyword>
<reference evidence="2" key="1">
    <citation type="submission" date="2017-03" db="EMBL/GenBank/DDBJ databases">
        <title>Phytopthora megakarya and P. palmivora, two closely related causual agents of cacao black pod achieved similar genome size and gene model numbers by different mechanisms.</title>
        <authorList>
            <person name="Ali S."/>
            <person name="Shao J."/>
            <person name="Larry D.J."/>
            <person name="Kronmiller B."/>
            <person name="Shen D."/>
            <person name="Strem M.D."/>
            <person name="Melnick R.L."/>
            <person name="Guiltinan M.J."/>
            <person name="Tyler B.M."/>
            <person name="Meinhardt L.W."/>
            <person name="Bailey B.A."/>
        </authorList>
    </citation>
    <scope>NUCLEOTIDE SEQUENCE [LARGE SCALE GENOMIC DNA]</scope>
    <source>
        <strain evidence="2">zdho120</strain>
    </source>
</reference>